<keyword evidence="5" id="KW-0326">Glycosidase</keyword>
<evidence type="ECO:0000256" key="5">
    <source>
        <dbReference type="ARBA" id="ARBA00023295"/>
    </source>
</evidence>
<dbReference type="GO" id="GO:0004563">
    <property type="term" value="F:beta-N-acetylhexosaminidase activity"/>
    <property type="evidence" value="ECO:0007669"/>
    <property type="project" value="UniProtKB-EC"/>
</dbReference>
<sequence>MVLPLVPWPASVVPLDDVVPTVEPAKHGETLRTDPHLHAEGYRLRIDDSGVLIESSTPAGEFYARQTLAQLAAAGPLPGIEIRDEPRFAHRGIMLDVARHFHPVSTVEAVIRRASALKLNTLHLHLSDDQGWRLALASHPELTEAGSGTAVGGDEGGFYTRDDWQRILDAASAHHMTVVPEFDLPGHTHAIGLSHPELVADPAPSPHLEGPPPPKHEPYTGIAVGFSSLRADAPGLEPFLRDVLTELAALTPGPYLHVGGDEALGTDPADYRAMVSLITRLAAETGKTAVAWHEAGVADLPRGTIGQYWGYRDGSAPECAEWVEKTRRFVDNGGRIILSPADAIYLDMKPHADHPLGLTWANGPTSIERSYDWDPGTVIPGLAEDAILGVEACLWSETVRTLDDIEQLILPRIGAAAEAAWSRPAGTPERTVESFRERMPSH</sequence>
<organism evidence="10 11">
    <name type="scientific">Microbacterium stercoris</name>
    <dbReference type="NCBI Taxonomy" id="2820289"/>
    <lineage>
        <taxon>Bacteria</taxon>
        <taxon>Bacillati</taxon>
        <taxon>Actinomycetota</taxon>
        <taxon>Actinomycetes</taxon>
        <taxon>Micrococcales</taxon>
        <taxon>Microbacteriaceae</taxon>
        <taxon>Microbacterium</taxon>
    </lineage>
</organism>
<dbReference type="PRINTS" id="PR00738">
    <property type="entry name" value="GLHYDRLASE20"/>
</dbReference>
<dbReference type="PANTHER" id="PTHR22600">
    <property type="entry name" value="BETA-HEXOSAMINIDASE"/>
    <property type="match status" value="1"/>
</dbReference>
<evidence type="ECO:0000313" key="10">
    <source>
        <dbReference type="EMBL" id="MBO3663619.1"/>
    </source>
</evidence>
<feature type="compositionally biased region" description="Basic and acidic residues" evidence="7">
    <location>
        <begin position="430"/>
        <end position="442"/>
    </location>
</feature>
<dbReference type="SUPFAM" id="SSF51445">
    <property type="entry name" value="(Trans)glycosidases"/>
    <property type="match status" value="1"/>
</dbReference>
<evidence type="ECO:0000313" key="11">
    <source>
        <dbReference type="Proteomes" id="UP000680132"/>
    </source>
</evidence>
<dbReference type="GO" id="GO:0005975">
    <property type="term" value="P:carbohydrate metabolic process"/>
    <property type="evidence" value="ECO:0007669"/>
    <property type="project" value="InterPro"/>
</dbReference>
<dbReference type="RefSeq" id="WP_208502890.1">
    <property type="nucleotide sequence ID" value="NZ_JAGFOA010000003.1"/>
</dbReference>
<feature type="region of interest" description="Disordered" evidence="7">
    <location>
        <begin position="421"/>
        <end position="442"/>
    </location>
</feature>
<dbReference type="InterPro" id="IPR015882">
    <property type="entry name" value="HEX_bac_N"/>
</dbReference>
<gene>
    <name evidence="10" type="ORF">J5V96_08830</name>
</gene>
<dbReference type="Proteomes" id="UP000680132">
    <property type="component" value="Unassembled WGS sequence"/>
</dbReference>
<evidence type="ECO:0000256" key="3">
    <source>
        <dbReference type="ARBA" id="ARBA00012663"/>
    </source>
</evidence>
<dbReference type="InterPro" id="IPR025705">
    <property type="entry name" value="Beta_hexosaminidase_sua/sub"/>
</dbReference>
<dbReference type="Gene3D" id="3.20.20.80">
    <property type="entry name" value="Glycosidases"/>
    <property type="match status" value="1"/>
</dbReference>
<evidence type="ECO:0000259" key="9">
    <source>
        <dbReference type="Pfam" id="PF02838"/>
    </source>
</evidence>
<dbReference type="InterPro" id="IPR017853">
    <property type="entry name" value="GH"/>
</dbReference>
<keyword evidence="4" id="KW-0378">Hydrolase</keyword>
<dbReference type="PANTHER" id="PTHR22600:SF57">
    <property type="entry name" value="BETA-N-ACETYLHEXOSAMINIDASE"/>
    <property type="match status" value="1"/>
</dbReference>
<feature type="domain" description="Glycoside hydrolase family 20 catalytic" evidence="8">
    <location>
        <begin position="88"/>
        <end position="423"/>
    </location>
</feature>
<dbReference type="InterPro" id="IPR015883">
    <property type="entry name" value="Glyco_hydro_20_cat"/>
</dbReference>
<dbReference type="Pfam" id="PF02838">
    <property type="entry name" value="Glyco_hydro_20b"/>
    <property type="match status" value="1"/>
</dbReference>
<evidence type="ECO:0000256" key="6">
    <source>
        <dbReference type="PIRSR" id="PIRSR625705-1"/>
    </source>
</evidence>
<dbReference type="Pfam" id="PF00728">
    <property type="entry name" value="Glyco_hydro_20"/>
    <property type="match status" value="1"/>
</dbReference>
<dbReference type="AlphaFoldDB" id="A0A939QIN5"/>
<dbReference type="GO" id="GO:0030203">
    <property type="term" value="P:glycosaminoglycan metabolic process"/>
    <property type="evidence" value="ECO:0007669"/>
    <property type="project" value="TreeGrafter"/>
</dbReference>
<comment type="similarity">
    <text evidence="2">Belongs to the glycosyl hydrolase 20 family.</text>
</comment>
<evidence type="ECO:0000256" key="2">
    <source>
        <dbReference type="ARBA" id="ARBA00006285"/>
    </source>
</evidence>
<dbReference type="InterPro" id="IPR029018">
    <property type="entry name" value="Hex-like_dom2"/>
</dbReference>
<dbReference type="EMBL" id="JAGFOA010000003">
    <property type="protein sequence ID" value="MBO3663619.1"/>
    <property type="molecule type" value="Genomic_DNA"/>
</dbReference>
<evidence type="ECO:0000256" key="1">
    <source>
        <dbReference type="ARBA" id="ARBA00001231"/>
    </source>
</evidence>
<proteinExistence type="inferred from homology"/>
<comment type="caution">
    <text evidence="10">The sequence shown here is derived from an EMBL/GenBank/DDBJ whole genome shotgun (WGS) entry which is preliminary data.</text>
</comment>
<dbReference type="EC" id="3.2.1.52" evidence="3"/>
<name>A0A939QIN5_9MICO</name>
<dbReference type="SUPFAM" id="SSF55545">
    <property type="entry name" value="beta-N-acetylhexosaminidase-like domain"/>
    <property type="match status" value="1"/>
</dbReference>
<feature type="active site" description="Proton donor" evidence="6">
    <location>
        <position position="262"/>
    </location>
</feature>
<reference evidence="10" key="1">
    <citation type="submission" date="2021-03" db="EMBL/GenBank/DDBJ databases">
        <title>Microbacterium sp. nov., a novel actinobacterium isolated from cow dung.</title>
        <authorList>
            <person name="Zhang L."/>
        </authorList>
    </citation>
    <scope>NUCLEOTIDE SEQUENCE</scope>
    <source>
        <strain evidence="10">NEAU-LLB</strain>
    </source>
</reference>
<dbReference type="CDD" id="cd06568">
    <property type="entry name" value="GH20_SpHex_like"/>
    <property type="match status" value="1"/>
</dbReference>
<feature type="domain" description="Beta-hexosaminidase bacterial type N-terminal" evidence="9">
    <location>
        <begin position="30"/>
        <end position="84"/>
    </location>
</feature>
<dbReference type="GO" id="GO:0016020">
    <property type="term" value="C:membrane"/>
    <property type="evidence" value="ECO:0007669"/>
    <property type="project" value="TreeGrafter"/>
</dbReference>
<accession>A0A939QIN5</accession>
<evidence type="ECO:0000256" key="7">
    <source>
        <dbReference type="SAM" id="MobiDB-lite"/>
    </source>
</evidence>
<comment type="catalytic activity">
    <reaction evidence="1">
        <text>Hydrolysis of terminal non-reducing N-acetyl-D-hexosamine residues in N-acetyl-beta-D-hexosaminides.</text>
        <dbReference type="EC" id="3.2.1.52"/>
    </reaction>
</comment>
<protein>
    <recommendedName>
        <fullName evidence="3">beta-N-acetylhexosaminidase</fullName>
        <ecNumber evidence="3">3.2.1.52</ecNumber>
    </recommendedName>
</protein>
<keyword evidence="11" id="KW-1185">Reference proteome</keyword>
<evidence type="ECO:0000259" key="8">
    <source>
        <dbReference type="Pfam" id="PF00728"/>
    </source>
</evidence>
<evidence type="ECO:0000256" key="4">
    <source>
        <dbReference type="ARBA" id="ARBA00022801"/>
    </source>
</evidence>
<dbReference type="Gene3D" id="3.30.379.10">
    <property type="entry name" value="Chitobiase/beta-hexosaminidase domain 2-like"/>
    <property type="match status" value="1"/>
</dbReference>